<gene>
    <name evidence="2" type="ORF">IFO71_21050</name>
</gene>
<comment type="caution">
    <text evidence="2">The sequence shown here is derived from an EMBL/GenBank/DDBJ whole genome shotgun (WGS) entry which is preliminary data.</text>
</comment>
<name>A0AAW3ZS15_9GAMM</name>
<evidence type="ECO:0000313" key="2">
    <source>
        <dbReference type="EMBL" id="MBD8528244.1"/>
    </source>
</evidence>
<dbReference type="Proteomes" id="UP000613768">
    <property type="component" value="Unassembled WGS sequence"/>
</dbReference>
<keyword evidence="3" id="KW-1185">Reference proteome</keyword>
<dbReference type="EMBL" id="JACYTR010000102">
    <property type="protein sequence ID" value="MBD8528244.1"/>
    <property type="molecule type" value="Genomic_DNA"/>
</dbReference>
<organism evidence="2 3">
    <name type="scientific">Pseudomarimonas arenosa</name>
    <dbReference type="NCBI Taxonomy" id="2774145"/>
    <lineage>
        <taxon>Bacteria</taxon>
        <taxon>Pseudomonadati</taxon>
        <taxon>Pseudomonadota</taxon>
        <taxon>Gammaproteobacteria</taxon>
        <taxon>Lysobacterales</taxon>
        <taxon>Lysobacteraceae</taxon>
        <taxon>Pseudomarimonas</taxon>
    </lineage>
</organism>
<reference evidence="2 3" key="1">
    <citation type="submission" date="2020-09" db="EMBL/GenBank/DDBJ databases">
        <title>Pseudoxanthomonas sp. CAU 1598 isolated from sand of Yaerae Beach.</title>
        <authorList>
            <person name="Kim W."/>
        </authorList>
    </citation>
    <scope>NUCLEOTIDE SEQUENCE [LARGE SCALE GENOMIC DNA]</scope>
    <source>
        <strain evidence="2 3">CAU 1598</strain>
    </source>
</reference>
<sequence length="201" mass="21179">MPRKLSDRWNGLWRKHSLEITSSFDRHSDHVNQGCQVMQRIVAACHLSILLGVALLLAVPGMAHAQSSFGFTPSSPHEGQPTTFFFVREGALLPDTIAISVGASIDVLVTYSVLGTLPPGPSIVTQTFTAPAAGSYPFTLSMREGSAGSITQISSGVLIVQPGTAMAPQVIPASNPALMLLLIGLMMTVSAAALARLTRTI</sequence>
<feature type="transmembrane region" description="Helical" evidence="1">
    <location>
        <begin position="41"/>
        <end position="63"/>
    </location>
</feature>
<evidence type="ECO:0000313" key="3">
    <source>
        <dbReference type="Proteomes" id="UP000613768"/>
    </source>
</evidence>
<feature type="transmembrane region" description="Helical" evidence="1">
    <location>
        <begin position="177"/>
        <end position="197"/>
    </location>
</feature>
<dbReference type="AlphaFoldDB" id="A0AAW3ZS15"/>
<protein>
    <recommendedName>
        <fullName evidence="4">Secreted protein (IPTL-CTERM system target)</fullName>
    </recommendedName>
</protein>
<keyword evidence="1" id="KW-0812">Transmembrane</keyword>
<evidence type="ECO:0000256" key="1">
    <source>
        <dbReference type="SAM" id="Phobius"/>
    </source>
</evidence>
<keyword evidence="1" id="KW-0472">Membrane</keyword>
<accession>A0AAW3ZS15</accession>
<evidence type="ECO:0008006" key="4">
    <source>
        <dbReference type="Google" id="ProtNLM"/>
    </source>
</evidence>
<proteinExistence type="predicted"/>
<keyword evidence="1" id="KW-1133">Transmembrane helix</keyword>